<dbReference type="AlphaFoldDB" id="A0A074YY44"/>
<sequence>MAIDTCALTHSCSELQNGCDFVCYVVDVLVPHWQRRTRVQRAKTMVNMFYRLQECCNLLECSNNGNLSGCSGQLTPPKLPALSVVETYLGTKL</sequence>
<evidence type="ECO:0000313" key="1">
    <source>
        <dbReference type="EMBL" id="KER18107.1"/>
    </source>
</evidence>
<dbReference type="KEGG" id="ovi:T265_12374"/>
<organism evidence="1 2">
    <name type="scientific">Opisthorchis viverrini</name>
    <name type="common">Southeast Asian liver fluke</name>
    <dbReference type="NCBI Taxonomy" id="6198"/>
    <lineage>
        <taxon>Eukaryota</taxon>
        <taxon>Metazoa</taxon>
        <taxon>Spiralia</taxon>
        <taxon>Lophotrochozoa</taxon>
        <taxon>Platyhelminthes</taxon>
        <taxon>Trematoda</taxon>
        <taxon>Digenea</taxon>
        <taxon>Opisthorchiida</taxon>
        <taxon>Opisthorchiata</taxon>
        <taxon>Opisthorchiidae</taxon>
        <taxon>Opisthorchis</taxon>
    </lineage>
</organism>
<dbReference type="CTD" id="20326542"/>
<name>A0A074YY44_OPIVI</name>
<reference evidence="1 2" key="1">
    <citation type="submission" date="2013-11" db="EMBL/GenBank/DDBJ databases">
        <title>Opisthorchis viverrini - life in the bile duct.</title>
        <authorList>
            <person name="Young N.D."/>
            <person name="Nagarajan N."/>
            <person name="Lin S.J."/>
            <person name="Korhonen P.K."/>
            <person name="Jex A.R."/>
            <person name="Hall R.S."/>
            <person name="Safavi-Hemami H."/>
            <person name="Kaewkong W."/>
            <person name="Bertrand D."/>
            <person name="Gao S."/>
            <person name="Seet Q."/>
            <person name="Wongkham S."/>
            <person name="Teh B.T."/>
            <person name="Wongkham C."/>
            <person name="Intapan P.M."/>
            <person name="Maleewong W."/>
            <person name="Yang X."/>
            <person name="Hu M."/>
            <person name="Wang Z."/>
            <person name="Hofmann A."/>
            <person name="Sternberg P.W."/>
            <person name="Tan P."/>
            <person name="Wang J."/>
            <person name="Gasser R.B."/>
        </authorList>
    </citation>
    <scope>NUCLEOTIDE SEQUENCE [LARGE SCALE GENOMIC DNA]</scope>
</reference>
<proteinExistence type="predicted"/>
<protein>
    <submittedName>
        <fullName evidence="1">Uncharacterized protein</fullName>
    </submittedName>
</protein>
<accession>A0A074YY44</accession>
<keyword evidence="2" id="KW-1185">Reference proteome</keyword>
<dbReference type="GeneID" id="20326542"/>
<evidence type="ECO:0000313" key="2">
    <source>
        <dbReference type="Proteomes" id="UP000054324"/>
    </source>
</evidence>
<dbReference type="EMBL" id="KL611009">
    <property type="protein sequence ID" value="KER18107.1"/>
    <property type="molecule type" value="Genomic_DNA"/>
</dbReference>
<dbReference type="RefSeq" id="XP_009178146.1">
    <property type="nucleotide sequence ID" value="XM_009179882.1"/>
</dbReference>
<gene>
    <name evidence="1" type="ORF">T265_12374</name>
</gene>
<dbReference type="Proteomes" id="UP000054324">
    <property type="component" value="Unassembled WGS sequence"/>
</dbReference>